<evidence type="ECO:0008006" key="3">
    <source>
        <dbReference type="Google" id="ProtNLM"/>
    </source>
</evidence>
<dbReference type="InterPro" id="IPR019410">
    <property type="entry name" value="Methyltransf_16"/>
</dbReference>
<dbReference type="Pfam" id="PF10294">
    <property type="entry name" value="Methyltransf_16"/>
    <property type="match status" value="2"/>
</dbReference>
<dbReference type="AlphaFoldDB" id="A0A8J2SL40"/>
<dbReference type="PANTHER" id="PTHR14614">
    <property type="entry name" value="HEPATOCELLULAR CARCINOMA-ASSOCIATED ANTIGEN"/>
    <property type="match status" value="1"/>
</dbReference>
<dbReference type="InterPro" id="IPR029063">
    <property type="entry name" value="SAM-dependent_MTases_sf"/>
</dbReference>
<gene>
    <name evidence="1" type="ORF">PECAL_2P29320</name>
</gene>
<name>A0A8J2SL40_9STRA</name>
<dbReference type="CDD" id="cd02440">
    <property type="entry name" value="AdoMet_MTases"/>
    <property type="match status" value="1"/>
</dbReference>
<proteinExistence type="predicted"/>
<evidence type="ECO:0000313" key="1">
    <source>
        <dbReference type="EMBL" id="CAH0369794.1"/>
    </source>
</evidence>
<comment type="caution">
    <text evidence="1">The sequence shown here is derived from an EMBL/GenBank/DDBJ whole genome shotgun (WGS) entry which is preliminary data.</text>
</comment>
<sequence length="469" mass="51350">MTRPDMVSVLSQGESNCGRKALRDLKWRQRQTGKTMYELEINADHTLVLQQNLASENDGTGTGGTVWPAAHMLARYLAKRRFPSGWTCLDLGTGTGAAGLSAAALGASKVALTDLSHALDMARVNVERNDSNAEVFALDWSNPRDSEAFDLVQQYDVVLAAECILPKLYPLEPFVGCLDNVIGPSTEALVAVELRTWHEFDPKSRFVELCASQGLRVETITEGLDPDFIADDLEIWRVTRGASTEKQHDWVQVTKWDADEVRLDCDLKEGRFSVSHVQQRNISERTWPSSIASSRAVVTGFWDINRGARVLELGSGGGLAACVLARLGCVVTATDLPANLPHLEASLARNGVLAKVQVRPLDWSQSPASVVPFLDERWDVLLLNDCAYDAGACVHLARTVAALCYANPRMQILVANEPRTALEAFLRALGRFDWCPLLAPCLDASSALWHVDCLPPSRQPCAAVALYQS</sequence>
<keyword evidence="2" id="KW-1185">Reference proteome</keyword>
<dbReference type="Gene3D" id="3.40.50.150">
    <property type="entry name" value="Vaccinia Virus protein VP39"/>
    <property type="match status" value="2"/>
</dbReference>
<protein>
    <recommendedName>
        <fullName evidence="3">Methyltransferase small domain-containing protein</fullName>
    </recommendedName>
</protein>
<evidence type="ECO:0000313" key="2">
    <source>
        <dbReference type="Proteomes" id="UP000789595"/>
    </source>
</evidence>
<dbReference type="OrthoDB" id="413520at2759"/>
<dbReference type="SUPFAM" id="SSF53335">
    <property type="entry name" value="S-adenosyl-L-methionine-dependent methyltransferases"/>
    <property type="match status" value="2"/>
</dbReference>
<organism evidence="1 2">
    <name type="scientific">Pelagomonas calceolata</name>
    <dbReference type="NCBI Taxonomy" id="35677"/>
    <lineage>
        <taxon>Eukaryota</taxon>
        <taxon>Sar</taxon>
        <taxon>Stramenopiles</taxon>
        <taxon>Ochrophyta</taxon>
        <taxon>Pelagophyceae</taxon>
        <taxon>Pelagomonadales</taxon>
        <taxon>Pelagomonadaceae</taxon>
        <taxon>Pelagomonas</taxon>
    </lineage>
</organism>
<accession>A0A8J2SL40</accession>
<dbReference type="EMBL" id="CAKKNE010000002">
    <property type="protein sequence ID" value="CAH0369794.1"/>
    <property type="molecule type" value="Genomic_DNA"/>
</dbReference>
<reference evidence="1" key="1">
    <citation type="submission" date="2021-11" db="EMBL/GenBank/DDBJ databases">
        <authorList>
            <consortium name="Genoscope - CEA"/>
            <person name="William W."/>
        </authorList>
    </citation>
    <scope>NUCLEOTIDE SEQUENCE</scope>
</reference>
<dbReference type="Proteomes" id="UP000789595">
    <property type="component" value="Unassembled WGS sequence"/>
</dbReference>